<evidence type="ECO:0000256" key="1">
    <source>
        <dbReference type="ARBA" id="ARBA00022527"/>
    </source>
</evidence>
<dbReference type="InterPro" id="IPR000719">
    <property type="entry name" value="Prot_kinase_dom"/>
</dbReference>
<gene>
    <name evidence="7" type="ORF">EHAR0213_LOCUS12347</name>
    <name evidence="8" type="ORF">EHAR0213_LOCUS12348</name>
</gene>
<dbReference type="GO" id="GO:0005524">
    <property type="term" value="F:ATP binding"/>
    <property type="evidence" value="ECO:0007669"/>
    <property type="project" value="UniProtKB-KW"/>
</dbReference>
<evidence type="ECO:0000313" key="8">
    <source>
        <dbReference type="EMBL" id="CAE0353432.1"/>
    </source>
</evidence>
<keyword evidence="2" id="KW-0808">Transferase</keyword>
<evidence type="ECO:0000256" key="3">
    <source>
        <dbReference type="ARBA" id="ARBA00022741"/>
    </source>
</evidence>
<evidence type="ECO:0000313" key="7">
    <source>
        <dbReference type="EMBL" id="CAE0353431.1"/>
    </source>
</evidence>
<feature type="domain" description="Protein kinase" evidence="6">
    <location>
        <begin position="1"/>
        <end position="180"/>
    </location>
</feature>
<dbReference type="PANTHER" id="PTHR24351">
    <property type="entry name" value="RIBOSOMAL PROTEIN S6 KINASE"/>
    <property type="match status" value="1"/>
</dbReference>
<name>A0A7S3N9E4_9SPIT</name>
<dbReference type="SMART" id="SM00220">
    <property type="entry name" value="S_TKc"/>
    <property type="match status" value="1"/>
</dbReference>
<organism evidence="7">
    <name type="scientific">Euplotes harpa</name>
    <dbReference type="NCBI Taxonomy" id="151035"/>
    <lineage>
        <taxon>Eukaryota</taxon>
        <taxon>Sar</taxon>
        <taxon>Alveolata</taxon>
        <taxon>Ciliophora</taxon>
        <taxon>Intramacronucleata</taxon>
        <taxon>Spirotrichea</taxon>
        <taxon>Hypotrichia</taxon>
        <taxon>Euplotida</taxon>
        <taxon>Euplotidae</taxon>
        <taxon>Euplotes</taxon>
    </lineage>
</organism>
<dbReference type="CDD" id="cd05123">
    <property type="entry name" value="STKc_AGC"/>
    <property type="match status" value="1"/>
</dbReference>
<evidence type="ECO:0000256" key="5">
    <source>
        <dbReference type="ARBA" id="ARBA00022840"/>
    </source>
</evidence>
<dbReference type="GO" id="GO:0004674">
    <property type="term" value="F:protein serine/threonine kinase activity"/>
    <property type="evidence" value="ECO:0007669"/>
    <property type="project" value="UniProtKB-KW"/>
</dbReference>
<evidence type="ECO:0000256" key="4">
    <source>
        <dbReference type="ARBA" id="ARBA00022777"/>
    </source>
</evidence>
<keyword evidence="4" id="KW-0418">Kinase</keyword>
<evidence type="ECO:0000259" key="6">
    <source>
        <dbReference type="PROSITE" id="PS50011"/>
    </source>
</evidence>
<keyword evidence="1" id="KW-0723">Serine/threonine-protein kinase</keyword>
<keyword evidence="3" id="KW-0547">Nucleotide-binding</keyword>
<reference evidence="7" key="1">
    <citation type="submission" date="2021-01" db="EMBL/GenBank/DDBJ databases">
        <authorList>
            <person name="Corre E."/>
            <person name="Pelletier E."/>
            <person name="Niang G."/>
            <person name="Scheremetjew M."/>
            <person name="Finn R."/>
            <person name="Kale V."/>
            <person name="Holt S."/>
            <person name="Cochrane G."/>
            <person name="Meng A."/>
            <person name="Brown T."/>
            <person name="Cohen L."/>
        </authorList>
    </citation>
    <scope>NUCLEOTIDE SEQUENCE</scope>
    <source>
        <strain evidence="7">FSP1.4</strain>
    </source>
</reference>
<dbReference type="PROSITE" id="PS50011">
    <property type="entry name" value="PROTEIN_KINASE_DOM"/>
    <property type="match status" value="1"/>
</dbReference>
<sequence length="238" mass="27539">MDYCPGKDLSVHLDKFNYFPEEVARFLIAEIILAIEYLHKNDIIYRDLKPNNILIDHEGHVKITDFGLAKEGMIGMESTDTFCGSPAYLAPELIKEKKFNKASDIYQIGVVLYEFLTGGPPFFNTNREELFDSITNSYELKVPKHVSFVSIDLLSKLLNKVPKKRLGVRNFSEIKSHKFFDDVDWDKLLKKEAPYDKSVFTEFYNSCQQDRADTYEEEILNSVPPDAEIASKAYFEHR</sequence>
<evidence type="ECO:0000256" key="2">
    <source>
        <dbReference type="ARBA" id="ARBA00022679"/>
    </source>
</evidence>
<dbReference type="Gene3D" id="1.10.510.10">
    <property type="entry name" value="Transferase(Phosphotransferase) domain 1"/>
    <property type="match status" value="1"/>
</dbReference>
<dbReference type="EMBL" id="HBII01029735">
    <property type="protein sequence ID" value="CAE0353432.1"/>
    <property type="molecule type" value="Transcribed_RNA"/>
</dbReference>
<proteinExistence type="predicted"/>
<dbReference type="FunFam" id="1.10.510.10:FF:000008">
    <property type="entry name" value="Non-specific serine/threonine protein kinase"/>
    <property type="match status" value="1"/>
</dbReference>
<dbReference type="AlphaFoldDB" id="A0A7S3N9E4"/>
<dbReference type="SUPFAM" id="SSF56112">
    <property type="entry name" value="Protein kinase-like (PK-like)"/>
    <property type="match status" value="1"/>
</dbReference>
<dbReference type="InterPro" id="IPR011009">
    <property type="entry name" value="Kinase-like_dom_sf"/>
</dbReference>
<keyword evidence="5" id="KW-0067">ATP-binding</keyword>
<accession>A0A7S3N9E4</accession>
<protein>
    <recommendedName>
        <fullName evidence="6">Protein kinase domain-containing protein</fullName>
    </recommendedName>
</protein>
<dbReference type="InterPro" id="IPR008271">
    <property type="entry name" value="Ser/Thr_kinase_AS"/>
</dbReference>
<dbReference type="EMBL" id="HBII01029734">
    <property type="protein sequence ID" value="CAE0353431.1"/>
    <property type="molecule type" value="Transcribed_RNA"/>
</dbReference>
<dbReference type="Pfam" id="PF00069">
    <property type="entry name" value="Pkinase"/>
    <property type="match status" value="1"/>
</dbReference>
<dbReference type="PROSITE" id="PS00108">
    <property type="entry name" value="PROTEIN_KINASE_ST"/>
    <property type="match status" value="1"/>
</dbReference>
<dbReference type="InterPro" id="IPR045270">
    <property type="entry name" value="STKc_AGC"/>
</dbReference>